<feature type="region of interest" description="Disordered" evidence="1">
    <location>
        <begin position="354"/>
        <end position="374"/>
    </location>
</feature>
<reference evidence="3" key="1">
    <citation type="submission" date="2025-08" db="UniProtKB">
        <authorList>
            <consortium name="RefSeq"/>
        </authorList>
    </citation>
    <scope>IDENTIFICATION</scope>
    <source>
        <tissue evidence="3">Whole sample</tissue>
    </source>
</reference>
<proteinExistence type="predicted"/>
<evidence type="ECO:0000256" key="1">
    <source>
        <dbReference type="SAM" id="MobiDB-lite"/>
    </source>
</evidence>
<dbReference type="OrthoDB" id="6111332at2759"/>
<name>A0A8B8EDR2_CRAVI</name>
<protein>
    <submittedName>
        <fullName evidence="3">Uncharacterized protein YGR130C-like</fullName>
    </submittedName>
</protein>
<evidence type="ECO:0000313" key="3">
    <source>
        <dbReference type="RefSeq" id="XP_022337804.1"/>
    </source>
</evidence>
<dbReference type="AlphaFoldDB" id="A0A8B8EDR2"/>
<keyword evidence="2" id="KW-1185">Reference proteome</keyword>
<feature type="compositionally biased region" description="Low complexity" evidence="1">
    <location>
        <begin position="262"/>
        <end position="318"/>
    </location>
</feature>
<dbReference type="Proteomes" id="UP000694844">
    <property type="component" value="Chromosome 5"/>
</dbReference>
<evidence type="ECO:0000313" key="2">
    <source>
        <dbReference type="Proteomes" id="UP000694844"/>
    </source>
</evidence>
<feature type="region of interest" description="Disordered" evidence="1">
    <location>
        <begin position="262"/>
        <end position="321"/>
    </location>
</feature>
<sequence>MSRRTCCQPSSAVRMKAVVCVIIASLNFGTVLSQCNVSMAEMCAAQLQERYDFELLSEITTPHQNVTESRKLLCLSSIKGNNITRCFKDNSKSCVNQDHLAIQWNDTLKSVTNLCNETCSNYQEFQACESKIQYRAYRESKYQLFCTSYEESISCASEILKNCKFNLSFFVDIIKQPIPVYYKQLCRTGCVNLDDTMKVIDSCYGSISNIMSEDPATQCKSHNNFKECLFKPDKVCREVTQLLQGVYSYDTLEIICTTTTSTTTTTTTTTPPSTTTTTSITTTSTPSTATTSQLTTKEGNSTTQSTTIPTTTTTTTTTTEDKTTLRATTSQQLQTEISLTFLDSTVIPTTTLKSLPSTSKSALSRKTTETTHVPESVVSQTSPSVSSALECEDKEILSLSSADQPSAEMCLRFLTMTACLYEKDITKQDDIRNIHSIIGNVVNKILSRGMLKNCTFNIQKEIRLIEELNNSTCQQRQKQLEEEDEPLCSGHGYGLVKCRNGASSPTWANVLLTLSSLCVSIALFQFILSI</sequence>
<gene>
    <name evidence="3" type="primary">LOC111133588</name>
</gene>
<dbReference type="KEGG" id="cvn:111133588"/>
<dbReference type="RefSeq" id="XP_022337804.1">
    <property type="nucleotide sequence ID" value="XM_022482096.1"/>
</dbReference>
<dbReference type="GeneID" id="111133588"/>
<accession>A0A8B8EDR2</accession>
<organism evidence="2 3">
    <name type="scientific">Crassostrea virginica</name>
    <name type="common">Eastern oyster</name>
    <dbReference type="NCBI Taxonomy" id="6565"/>
    <lineage>
        <taxon>Eukaryota</taxon>
        <taxon>Metazoa</taxon>
        <taxon>Spiralia</taxon>
        <taxon>Lophotrochozoa</taxon>
        <taxon>Mollusca</taxon>
        <taxon>Bivalvia</taxon>
        <taxon>Autobranchia</taxon>
        <taxon>Pteriomorphia</taxon>
        <taxon>Ostreida</taxon>
        <taxon>Ostreoidea</taxon>
        <taxon>Ostreidae</taxon>
        <taxon>Crassostrea</taxon>
    </lineage>
</organism>